<sequence length="170" mass="20296">MPEQLNIQKEESKKKEVHVEDNLCINPLKETELILYGGEFYNGNKTYVYGDLYRYDVDKNEWKLISSPNSPPPRSAHQAVAWKNYLYIYGGEFTSPNQERFHHYKDFWMLDLKTNQWEQLNYKGCPSPRSGHQMVRFYVLCLPEYSLQAQIMNFFPTWLYVRNVDPILLI</sequence>
<dbReference type="AlphaFoldDB" id="A0AAF0WSI3"/>
<accession>A0AAF0WSI3</accession>
<evidence type="ECO:0000313" key="1">
    <source>
        <dbReference type="EMBL" id="WOG93693.1"/>
    </source>
</evidence>
<proteinExistence type="predicted"/>
<gene>
    <name evidence="1" type="ORF">DCAR_0312979</name>
</gene>
<keyword evidence="2" id="KW-1185">Reference proteome</keyword>
<dbReference type="Proteomes" id="UP000077755">
    <property type="component" value="Chromosome 3"/>
</dbReference>
<dbReference type="InterPro" id="IPR052588">
    <property type="entry name" value="Kelch_domain_protein"/>
</dbReference>
<reference evidence="1" key="1">
    <citation type="journal article" date="2016" name="Nat. Genet.">
        <title>A high-quality carrot genome assembly provides new insights into carotenoid accumulation and asterid genome evolution.</title>
        <authorList>
            <person name="Iorizzo M."/>
            <person name="Ellison S."/>
            <person name="Senalik D."/>
            <person name="Zeng P."/>
            <person name="Satapoomin P."/>
            <person name="Huang J."/>
            <person name="Bowman M."/>
            <person name="Iovene M."/>
            <person name="Sanseverino W."/>
            <person name="Cavagnaro P."/>
            <person name="Yildiz M."/>
            <person name="Macko-Podgorni A."/>
            <person name="Moranska E."/>
            <person name="Grzebelus E."/>
            <person name="Grzebelus D."/>
            <person name="Ashrafi H."/>
            <person name="Zheng Z."/>
            <person name="Cheng S."/>
            <person name="Spooner D."/>
            <person name="Van Deynze A."/>
            <person name="Simon P."/>
        </authorList>
    </citation>
    <scope>NUCLEOTIDE SEQUENCE</scope>
    <source>
        <tissue evidence="1">Leaf</tissue>
    </source>
</reference>
<dbReference type="PANTHER" id="PTHR46063:SF1">
    <property type="entry name" value="KELCH DOMAIN-CONTAINING PROTEIN 4"/>
    <property type="match status" value="1"/>
</dbReference>
<dbReference type="Gene3D" id="2.120.10.80">
    <property type="entry name" value="Kelch-type beta propeller"/>
    <property type="match status" value="1"/>
</dbReference>
<dbReference type="SUPFAM" id="SSF117281">
    <property type="entry name" value="Kelch motif"/>
    <property type="match status" value="1"/>
</dbReference>
<protein>
    <submittedName>
        <fullName evidence="1">Uncharacterized protein</fullName>
    </submittedName>
</protein>
<dbReference type="PANTHER" id="PTHR46063">
    <property type="entry name" value="KELCH DOMAIN-CONTAINING PROTEIN"/>
    <property type="match status" value="1"/>
</dbReference>
<dbReference type="EMBL" id="CP093345">
    <property type="protein sequence ID" value="WOG93693.1"/>
    <property type="molecule type" value="Genomic_DNA"/>
</dbReference>
<organism evidence="1 2">
    <name type="scientific">Daucus carota subsp. sativus</name>
    <name type="common">Carrot</name>
    <dbReference type="NCBI Taxonomy" id="79200"/>
    <lineage>
        <taxon>Eukaryota</taxon>
        <taxon>Viridiplantae</taxon>
        <taxon>Streptophyta</taxon>
        <taxon>Embryophyta</taxon>
        <taxon>Tracheophyta</taxon>
        <taxon>Spermatophyta</taxon>
        <taxon>Magnoliopsida</taxon>
        <taxon>eudicotyledons</taxon>
        <taxon>Gunneridae</taxon>
        <taxon>Pentapetalae</taxon>
        <taxon>asterids</taxon>
        <taxon>campanulids</taxon>
        <taxon>Apiales</taxon>
        <taxon>Apiaceae</taxon>
        <taxon>Apioideae</taxon>
        <taxon>Scandiceae</taxon>
        <taxon>Daucinae</taxon>
        <taxon>Daucus</taxon>
        <taxon>Daucus sect. Daucus</taxon>
    </lineage>
</organism>
<dbReference type="Pfam" id="PF24681">
    <property type="entry name" value="Kelch_KLHDC2_KLHL20_DRC7"/>
    <property type="match status" value="1"/>
</dbReference>
<name>A0AAF0WSI3_DAUCS</name>
<dbReference type="InterPro" id="IPR015915">
    <property type="entry name" value="Kelch-typ_b-propeller"/>
</dbReference>
<evidence type="ECO:0000313" key="2">
    <source>
        <dbReference type="Proteomes" id="UP000077755"/>
    </source>
</evidence>
<reference evidence="1" key="2">
    <citation type="submission" date="2022-03" db="EMBL/GenBank/DDBJ databases">
        <title>Draft title - Genomic analysis of global carrot germplasm unveils the trajectory of domestication and the origin of high carotenoid orange carrot.</title>
        <authorList>
            <person name="Iorizzo M."/>
            <person name="Ellison S."/>
            <person name="Senalik D."/>
            <person name="Macko-Podgorni A."/>
            <person name="Grzebelus D."/>
            <person name="Bostan H."/>
            <person name="Rolling W."/>
            <person name="Curaba J."/>
            <person name="Simon P."/>
        </authorList>
    </citation>
    <scope>NUCLEOTIDE SEQUENCE</scope>
    <source>
        <tissue evidence="1">Leaf</tissue>
    </source>
</reference>